<evidence type="ECO:0000256" key="1">
    <source>
        <dbReference type="SAM" id="Phobius"/>
    </source>
</evidence>
<keyword evidence="1" id="KW-0812">Transmembrane</keyword>
<dbReference type="InterPro" id="IPR029063">
    <property type="entry name" value="SAM-dependent_MTases_sf"/>
</dbReference>
<dbReference type="GO" id="GO:0008757">
    <property type="term" value="F:S-adenosylmethionine-dependent methyltransferase activity"/>
    <property type="evidence" value="ECO:0007669"/>
    <property type="project" value="InterPro"/>
</dbReference>
<comment type="caution">
    <text evidence="3">The sequence shown here is derived from an EMBL/GenBank/DDBJ whole genome shotgun (WGS) entry which is preliminary data.</text>
</comment>
<organism evidence="3 4">
    <name type="scientific">Hyunsoonleella aquatilis</name>
    <dbReference type="NCBI Taxonomy" id="2762758"/>
    <lineage>
        <taxon>Bacteria</taxon>
        <taxon>Pseudomonadati</taxon>
        <taxon>Bacteroidota</taxon>
        <taxon>Flavobacteriia</taxon>
        <taxon>Flavobacteriales</taxon>
        <taxon>Flavobacteriaceae</taxon>
    </lineage>
</organism>
<dbReference type="InterPro" id="IPR013216">
    <property type="entry name" value="Methyltransf_11"/>
</dbReference>
<keyword evidence="1" id="KW-0472">Membrane</keyword>
<dbReference type="GO" id="GO:0032259">
    <property type="term" value="P:methylation"/>
    <property type="evidence" value="ECO:0007669"/>
    <property type="project" value="UniProtKB-KW"/>
</dbReference>
<keyword evidence="1" id="KW-1133">Transmembrane helix</keyword>
<dbReference type="Proteomes" id="UP000656244">
    <property type="component" value="Unassembled WGS sequence"/>
</dbReference>
<dbReference type="AlphaFoldDB" id="A0A923H848"/>
<evidence type="ECO:0000259" key="2">
    <source>
        <dbReference type="Pfam" id="PF08241"/>
    </source>
</evidence>
<sequence>MTKSAFLKANVIHPFNGRDCASFEEDKIRFEDGKDLEVLNGIPVLIDESKSIFRVDDILKSAPITQDSGYRNNSLKNRVRKSILPQLSKDFSFEKRYKQLAESVRGQKVLVIGAGAKIKEYNELFSDALVITSDVHLQFSPDIVFDAHQIPFKDETFDLIIAGQVLEHTFRPWEVAKEMQRCVKHNGLLLVEIPFNFPYHSPPYDFFRFTFTGLRSLFPICELKRYEVSEGQGSAVAVFNSQFLVDLFSNRYLRMVMVFISRFLFGWIKYLDVFRKRTTYRRIYAPMGFSMLFKKDGRQRKDDELLEAYYSLKNKQKEKA</sequence>
<feature type="domain" description="Methyltransferase type 11" evidence="2">
    <location>
        <begin position="143"/>
        <end position="190"/>
    </location>
</feature>
<protein>
    <submittedName>
        <fullName evidence="3">Class I SAM-dependent methyltransferase</fullName>
    </submittedName>
</protein>
<dbReference type="SUPFAM" id="SSF53335">
    <property type="entry name" value="S-adenosyl-L-methionine-dependent methyltransferases"/>
    <property type="match status" value="1"/>
</dbReference>
<keyword evidence="3" id="KW-0808">Transferase</keyword>
<reference evidence="3" key="1">
    <citation type="submission" date="2020-08" db="EMBL/GenBank/DDBJ databases">
        <title>Hyunsoonleella sp. strain SJ7 genome sequencing and assembly.</title>
        <authorList>
            <person name="Kim I."/>
        </authorList>
    </citation>
    <scope>NUCLEOTIDE SEQUENCE</scope>
    <source>
        <strain evidence="3">SJ7</strain>
    </source>
</reference>
<accession>A0A923H848</accession>
<keyword evidence="3" id="KW-0489">Methyltransferase</keyword>
<proteinExistence type="predicted"/>
<dbReference type="Pfam" id="PF08241">
    <property type="entry name" value="Methyltransf_11"/>
    <property type="match status" value="1"/>
</dbReference>
<feature type="transmembrane region" description="Helical" evidence="1">
    <location>
        <begin position="252"/>
        <end position="271"/>
    </location>
</feature>
<name>A0A923H848_9FLAO</name>
<gene>
    <name evidence="3" type="ORF">H7U19_05115</name>
</gene>
<evidence type="ECO:0000313" key="4">
    <source>
        <dbReference type="Proteomes" id="UP000656244"/>
    </source>
</evidence>
<evidence type="ECO:0000313" key="3">
    <source>
        <dbReference type="EMBL" id="MBC3757773.1"/>
    </source>
</evidence>
<keyword evidence="4" id="KW-1185">Reference proteome</keyword>
<dbReference type="EMBL" id="JACNMF010000001">
    <property type="protein sequence ID" value="MBC3757773.1"/>
    <property type="molecule type" value="Genomic_DNA"/>
</dbReference>
<dbReference type="Gene3D" id="3.40.50.150">
    <property type="entry name" value="Vaccinia Virus protein VP39"/>
    <property type="match status" value="1"/>
</dbReference>
<dbReference type="RefSeq" id="WP_186559643.1">
    <property type="nucleotide sequence ID" value="NZ_JACNMF010000001.1"/>
</dbReference>